<evidence type="ECO:0000256" key="2">
    <source>
        <dbReference type="ARBA" id="ARBA00023125"/>
    </source>
</evidence>
<dbReference type="GO" id="GO:0003700">
    <property type="term" value="F:DNA-binding transcription factor activity"/>
    <property type="evidence" value="ECO:0007669"/>
    <property type="project" value="InterPro"/>
</dbReference>
<dbReference type="PANTHER" id="PTHR43537:SF5">
    <property type="entry name" value="UXU OPERON TRANSCRIPTIONAL REGULATOR"/>
    <property type="match status" value="1"/>
</dbReference>
<keyword evidence="1" id="KW-0805">Transcription regulation</keyword>
<dbReference type="Gene3D" id="1.10.10.10">
    <property type="entry name" value="Winged helix-like DNA-binding domain superfamily/Winged helix DNA-binding domain"/>
    <property type="match status" value="1"/>
</dbReference>
<reference evidence="6" key="1">
    <citation type="submission" date="2018-09" db="EMBL/GenBank/DDBJ databases">
        <authorList>
            <person name="Zhu H."/>
        </authorList>
    </citation>
    <scope>NUCLEOTIDE SEQUENCE [LARGE SCALE GENOMIC DNA]</scope>
    <source>
        <strain evidence="6">K1R23-30</strain>
    </source>
</reference>
<dbReference type="GO" id="GO:0003677">
    <property type="term" value="F:DNA binding"/>
    <property type="evidence" value="ECO:0007669"/>
    <property type="project" value="UniProtKB-KW"/>
</dbReference>
<evidence type="ECO:0000259" key="4">
    <source>
        <dbReference type="PROSITE" id="PS50949"/>
    </source>
</evidence>
<dbReference type="Pfam" id="PF00392">
    <property type="entry name" value="GntR"/>
    <property type="match status" value="1"/>
</dbReference>
<sequence>MPIQIVEAPRLYRQIADQLRMLIRDNEFKPGSKLPTERDLAHQLGVSRPPVREALIALEVEGWIEVRKGSGVYVCDRQVERAIQPELFTEMHGPLELIRARMVVEGEIAALAARLIRKPQVERLEEAIDLMQSEADAGSTPVGADRMFHLRLASIAGNSALTSVVALLFDERDSPISARLGEHLENESGWNAAIREHRQIVDAVASHDPAKARAAMQKHMIRAHRRFTMRID</sequence>
<dbReference type="RefSeq" id="WP_119772198.1">
    <property type="nucleotide sequence ID" value="NZ_QYUO01000003.1"/>
</dbReference>
<dbReference type="AlphaFoldDB" id="A0A3A3FG18"/>
<dbReference type="SMART" id="SM00895">
    <property type="entry name" value="FCD"/>
    <property type="match status" value="1"/>
</dbReference>
<dbReference type="InterPro" id="IPR036388">
    <property type="entry name" value="WH-like_DNA-bd_sf"/>
</dbReference>
<dbReference type="Proteomes" id="UP000265955">
    <property type="component" value="Unassembled WGS sequence"/>
</dbReference>
<dbReference type="InterPro" id="IPR036390">
    <property type="entry name" value="WH_DNA-bd_sf"/>
</dbReference>
<name>A0A3A3FG18_9BURK</name>
<comment type="caution">
    <text evidence="5">The sequence shown here is derived from an EMBL/GenBank/DDBJ whole genome shotgun (WGS) entry which is preliminary data.</text>
</comment>
<dbReference type="PROSITE" id="PS50949">
    <property type="entry name" value="HTH_GNTR"/>
    <property type="match status" value="1"/>
</dbReference>
<dbReference type="OrthoDB" id="5296437at2"/>
<dbReference type="Gene3D" id="1.20.120.530">
    <property type="entry name" value="GntR ligand-binding domain-like"/>
    <property type="match status" value="1"/>
</dbReference>
<dbReference type="SMART" id="SM00345">
    <property type="entry name" value="HTH_GNTR"/>
    <property type="match status" value="1"/>
</dbReference>
<dbReference type="CDD" id="cd07377">
    <property type="entry name" value="WHTH_GntR"/>
    <property type="match status" value="1"/>
</dbReference>
<dbReference type="SUPFAM" id="SSF48008">
    <property type="entry name" value="GntR ligand-binding domain-like"/>
    <property type="match status" value="1"/>
</dbReference>
<proteinExistence type="predicted"/>
<evidence type="ECO:0000256" key="3">
    <source>
        <dbReference type="ARBA" id="ARBA00023163"/>
    </source>
</evidence>
<keyword evidence="6" id="KW-1185">Reference proteome</keyword>
<feature type="domain" description="HTH gntR-type" evidence="4">
    <location>
        <begin position="9"/>
        <end position="77"/>
    </location>
</feature>
<keyword evidence="3" id="KW-0804">Transcription</keyword>
<keyword evidence="2" id="KW-0238">DNA-binding</keyword>
<dbReference type="InterPro" id="IPR000524">
    <property type="entry name" value="Tscrpt_reg_HTH_GntR"/>
</dbReference>
<gene>
    <name evidence="5" type="ORF">D3871_27180</name>
</gene>
<organism evidence="5 6">
    <name type="scientific">Noviherbaspirillum saxi</name>
    <dbReference type="NCBI Taxonomy" id="2320863"/>
    <lineage>
        <taxon>Bacteria</taxon>
        <taxon>Pseudomonadati</taxon>
        <taxon>Pseudomonadota</taxon>
        <taxon>Betaproteobacteria</taxon>
        <taxon>Burkholderiales</taxon>
        <taxon>Oxalobacteraceae</taxon>
        <taxon>Noviherbaspirillum</taxon>
    </lineage>
</organism>
<dbReference type="PRINTS" id="PR00035">
    <property type="entry name" value="HTHGNTR"/>
</dbReference>
<dbReference type="Pfam" id="PF07729">
    <property type="entry name" value="FCD"/>
    <property type="match status" value="1"/>
</dbReference>
<accession>A0A3A3FG18</accession>
<dbReference type="InterPro" id="IPR008920">
    <property type="entry name" value="TF_FadR/GntR_C"/>
</dbReference>
<dbReference type="InterPro" id="IPR011711">
    <property type="entry name" value="GntR_C"/>
</dbReference>
<dbReference type="PANTHER" id="PTHR43537">
    <property type="entry name" value="TRANSCRIPTIONAL REGULATOR, GNTR FAMILY"/>
    <property type="match status" value="1"/>
</dbReference>
<dbReference type="SUPFAM" id="SSF46785">
    <property type="entry name" value="Winged helix' DNA-binding domain"/>
    <property type="match status" value="1"/>
</dbReference>
<evidence type="ECO:0000313" key="5">
    <source>
        <dbReference type="EMBL" id="RJF92311.1"/>
    </source>
</evidence>
<evidence type="ECO:0000313" key="6">
    <source>
        <dbReference type="Proteomes" id="UP000265955"/>
    </source>
</evidence>
<dbReference type="EMBL" id="QYUO01000003">
    <property type="protein sequence ID" value="RJF92311.1"/>
    <property type="molecule type" value="Genomic_DNA"/>
</dbReference>
<protein>
    <submittedName>
        <fullName evidence="5">FadR family transcriptional regulator</fullName>
    </submittedName>
</protein>
<evidence type="ECO:0000256" key="1">
    <source>
        <dbReference type="ARBA" id="ARBA00023015"/>
    </source>
</evidence>